<dbReference type="PROSITE" id="PS50005">
    <property type="entry name" value="TPR"/>
    <property type="match status" value="1"/>
</dbReference>
<reference evidence="4 6" key="1">
    <citation type="submission" date="2017-12" db="EMBL/GenBank/DDBJ databases">
        <title>Genomic Encyclopedia of Type Strains, Phase III (KMG-III): the genomes of soil and plant-associated and newly described type strains.</title>
        <authorList>
            <person name="Whitman W."/>
        </authorList>
    </citation>
    <scope>NUCLEOTIDE SEQUENCE [LARGE SCALE GENOMIC DNA]</scope>
    <source>
        <strain evidence="4 6">IP-10</strain>
    </source>
</reference>
<dbReference type="Pfam" id="PF13432">
    <property type="entry name" value="TPR_16"/>
    <property type="match status" value="1"/>
</dbReference>
<feature type="transmembrane region" description="Helical" evidence="3">
    <location>
        <begin position="59"/>
        <end position="77"/>
    </location>
</feature>
<dbReference type="InterPro" id="IPR011990">
    <property type="entry name" value="TPR-like_helical_dom_sf"/>
</dbReference>
<keyword evidence="3" id="KW-0472">Membrane</keyword>
<feature type="region of interest" description="Disordered" evidence="2">
    <location>
        <begin position="1"/>
        <end position="29"/>
    </location>
</feature>
<reference evidence="5 7" key="2">
    <citation type="submission" date="2018-10" db="EMBL/GenBank/DDBJ databases">
        <title>Genomic Encyclopedia of Archaeal and Bacterial Type Strains, Phase II (KMG-II): from individual species to whole genera.</title>
        <authorList>
            <person name="Goeker M."/>
        </authorList>
    </citation>
    <scope>NUCLEOTIDE SEQUENCE [LARGE SCALE GENOMIC DNA]</scope>
    <source>
        <strain evidence="5 7">DSM 21886</strain>
    </source>
</reference>
<name>A0A497UY71_9FLAO</name>
<dbReference type="EMBL" id="PJND01000007">
    <property type="protein sequence ID" value="PKW29702.1"/>
    <property type="molecule type" value="Genomic_DNA"/>
</dbReference>
<evidence type="ECO:0000256" key="1">
    <source>
        <dbReference type="PROSITE-ProRule" id="PRU00339"/>
    </source>
</evidence>
<comment type="caution">
    <text evidence="5">The sequence shown here is derived from an EMBL/GenBank/DDBJ whole genome shotgun (WGS) entry which is preliminary data.</text>
</comment>
<dbReference type="RefSeq" id="WP_101471516.1">
    <property type="nucleotide sequence ID" value="NZ_CALHAS010000001.1"/>
</dbReference>
<dbReference type="AlphaFoldDB" id="A0A497UY71"/>
<keyword evidence="6" id="KW-1185">Reference proteome</keyword>
<evidence type="ECO:0000256" key="3">
    <source>
        <dbReference type="SAM" id="Phobius"/>
    </source>
</evidence>
<keyword evidence="3" id="KW-0812">Transmembrane</keyword>
<organism evidence="5 7">
    <name type="scientific">Flavobacterium lindanitolerans</name>
    <dbReference type="NCBI Taxonomy" id="428988"/>
    <lineage>
        <taxon>Bacteria</taxon>
        <taxon>Pseudomonadati</taxon>
        <taxon>Bacteroidota</taxon>
        <taxon>Flavobacteriia</taxon>
        <taxon>Flavobacteriales</taxon>
        <taxon>Flavobacteriaceae</taxon>
        <taxon>Flavobacterium</taxon>
    </lineage>
</organism>
<keyword evidence="3" id="KW-1133">Transmembrane helix</keyword>
<dbReference type="Pfam" id="PF13174">
    <property type="entry name" value="TPR_6"/>
    <property type="match status" value="1"/>
</dbReference>
<evidence type="ECO:0000256" key="2">
    <source>
        <dbReference type="SAM" id="MobiDB-lite"/>
    </source>
</evidence>
<accession>A0A497UY71</accession>
<evidence type="ECO:0000313" key="7">
    <source>
        <dbReference type="Proteomes" id="UP000275027"/>
    </source>
</evidence>
<dbReference type="SUPFAM" id="SSF48452">
    <property type="entry name" value="TPR-like"/>
    <property type="match status" value="1"/>
</dbReference>
<dbReference type="Proteomes" id="UP000233767">
    <property type="component" value="Unassembled WGS sequence"/>
</dbReference>
<gene>
    <name evidence="4" type="ORF">B0G92_1346</name>
    <name evidence="5" type="ORF">CLV50_0158</name>
</gene>
<dbReference type="InterPro" id="IPR019734">
    <property type="entry name" value="TPR_rpt"/>
</dbReference>
<evidence type="ECO:0000313" key="4">
    <source>
        <dbReference type="EMBL" id="PKW29702.1"/>
    </source>
</evidence>
<dbReference type="EMBL" id="RCCB01000010">
    <property type="protein sequence ID" value="RLJ34797.1"/>
    <property type="molecule type" value="Genomic_DNA"/>
</dbReference>
<dbReference type="Proteomes" id="UP000275027">
    <property type="component" value="Unassembled WGS sequence"/>
</dbReference>
<evidence type="ECO:0000313" key="5">
    <source>
        <dbReference type="EMBL" id="RLJ34797.1"/>
    </source>
</evidence>
<dbReference type="SMART" id="SM00028">
    <property type="entry name" value="TPR"/>
    <property type="match status" value="2"/>
</dbReference>
<keyword evidence="1" id="KW-0802">TPR repeat</keyword>
<proteinExistence type="predicted"/>
<sequence>MATYNKRGYKAPKPKEENEFEPDPLDAISEKDSTTAGVFNSLDEGASRTEEWVAKNQKGIFIVIGAVALIAAGYLLYKKFIVEPKEDEAANEMFQAQKYFQQATEGTASDSLYNLSLKGGEGKLGFTGIIENYSGTNAANLANYYAGIAYLNTKKYKEAIEYLEKFSSDDLMLSVIAKGAIGDAFSQLNQPKEALEYYVKAAEMNQNDMTTPRFLLKAGQTALALKQKETALKYFNEIKEKYDTAPEAMNIDAMIGLAQ</sequence>
<evidence type="ECO:0000313" key="6">
    <source>
        <dbReference type="Proteomes" id="UP000233767"/>
    </source>
</evidence>
<protein>
    <submittedName>
        <fullName evidence="5">Tetratricopeptide repeat protein</fullName>
    </submittedName>
</protein>
<dbReference type="Gene3D" id="1.25.40.10">
    <property type="entry name" value="Tetratricopeptide repeat domain"/>
    <property type="match status" value="1"/>
</dbReference>
<feature type="repeat" description="TPR" evidence="1">
    <location>
        <begin position="175"/>
        <end position="208"/>
    </location>
</feature>